<reference evidence="1 2" key="1">
    <citation type="submission" date="2024-01" db="EMBL/GenBank/DDBJ databases">
        <title>A draft genome for the cacao thread blight pathogen Marasmiellus scandens.</title>
        <authorList>
            <person name="Baruah I.K."/>
            <person name="Leung J."/>
            <person name="Bukari Y."/>
            <person name="Amoako-Attah I."/>
            <person name="Meinhardt L.W."/>
            <person name="Bailey B.A."/>
            <person name="Cohen S.P."/>
        </authorList>
    </citation>
    <scope>NUCLEOTIDE SEQUENCE [LARGE SCALE GENOMIC DNA]</scope>
    <source>
        <strain evidence="1 2">GH-19</strain>
    </source>
</reference>
<gene>
    <name evidence="1" type="ORF">VKT23_009702</name>
</gene>
<organism evidence="1 2">
    <name type="scientific">Marasmiellus scandens</name>
    <dbReference type="NCBI Taxonomy" id="2682957"/>
    <lineage>
        <taxon>Eukaryota</taxon>
        <taxon>Fungi</taxon>
        <taxon>Dikarya</taxon>
        <taxon>Basidiomycota</taxon>
        <taxon>Agaricomycotina</taxon>
        <taxon>Agaricomycetes</taxon>
        <taxon>Agaricomycetidae</taxon>
        <taxon>Agaricales</taxon>
        <taxon>Marasmiineae</taxon>
        <taxon>Omphalotaceae</taxon>
        <taxon>Marasmiellus</taxon>
    </lineage>
</organism>
<dbReference type="PANTHER" id="PTHR33266:SF1">
    <property type="entry name" value="F-BOX DOMAIN-CONTAINING PROTEIN"/>
    <property type="match status" value="1"/>
</dbReference>
<comment type="caution">
    <text evidence="1">The sequence shown here is derived from an EMBL/GenBank/DDBJ whole genome shotgun (WGS) entry which is preliminary data.</text>
</comment>
<sequence>MSRFALSKLLCSQEESGLGTEACLALLSQRFSLDVVTGNEKTVSFVNTSIARHMRYLFSTSDDCYMQHTVYPTEPVLSQAAAMSMHSHQNSLCAVLEALRNGISSSLIQPGELGELLSRLLILISRDFAAIGAYRIRVEIKPDIPKEYFKHSQPFPSTPALKYFEYSKPVPLLLVLSILFGDDWITPDIQKTFARAYISATHWIRREGNIGPRSDEDKISAEAWLKNLFLRGIAIQCYQYQPLIDGVIPILLLDSSNACKMSCMLIQITKHKRGVDPARNVFSAHEWDTRF</sequence>
<proteinExistence type="predicted"/>
<protein>
    <submittedName>
        <fullName evidence="1">Uncharacterized protein</fullName>
    </submittedName>
</protein>
<evidence type="ECO:0000313" key="1">
    <source>
        <dbReference type="EMBL" id="KAK7458702.1"/>
    </source>
</evidence>
<dbReference type="Proteomes" id="UP001498398">
    <property type="component" value="Unassembled WGS sequence"/>
</dbReference>
<name>A0ABR1JH80_9AGAR</name>
<evidence type="ECO:0000313" key="2">
    <source>
        <dbReference type="Proteomes" id="UP001498398"/>
    </source>
</evidence>
<accession>A0ABR1JH80</accession>
<dbReference type="PANTHER" id="PTHR33266">
    <property type="entry name" value="CHROMOSOME 15, WHOLE GENOME SHOTGUN SEQUENCE"/>
    <property type="match status" value="1"/>
</dbReference>
<dbReference type="EMBL" id="JBANRG010000017">
    <property type="protein sequence ID" value="KAK7458702.1"/>
    <property type="molecule type" value="Genomic_DNA"/>
</dbReference>
<keyword evidence="2" id="KW-1185">Reference proteome</keyword>